<dbReference type="STRING" id="208224.BH713_04355"/>
<gene>
    <name evidence="3" type="ORF">B9Q37_05780</name>
</gene>
<accession>A0A2J0PNJ0</accession>
<sequence>MKRKTLPLLALVATTLFLSACDDRSDDLKAISKFKDLTPPRFSGVVSRQDDVREEWSQTALSGPTLQVLRTRQSPDGCEGGSYYYLVDMEEKTVQPLMNALCIADNIKLEYHEVTDRHTKEKYFEYSHDGKLMGRLLIPSNPENHE</sequence>
<evidence type="ECO:0000259" key="2">
    <source>
        <dbReference type="Pfam" id="PF20494"/>
    </source>
</evidence>
<dbReference type="Pfam" id="PF20494">
    <property type="entry name" value="YfjS_YafY"/>
    <property type="match status" value="1"/>
</dbReference>
<dbReference type="RefSeq" id="WP_047363308.1">
    <property type="nucleotide sequence ID" value="NZ_FJYB01000014.1"/>
</dbReference>
<evidence type="ECO:0000256" key="1">
    <source>
        <dbReference type="SAM" id="SignalP"/>
    </source>
</evidence>
<feature type="signal peptide" evidence="1">
    <location>
        <begin position="1"/>
        <end position="20"/>
    </location>
</feature>
<dbReference type="PROSITE" id="PS51257">
    <property type="entry name" value="PROKAR_LIPOPROTEIN"/>
    <property type="match status" value="1"/>
</dbReference>
<feature type="chain" id="PRO_5014364671" description="Lipoprotein YfjS/YafY domain-containing protein" evidence="1">
    <location>
        <begin position="21"/>
        <end position="146"/>
    </location>
</feature>
<organism evidence="3">
    <name type="scientific">Enterobacter kobei</name>
    <dbReference type="NCBI Taxonomy" id="208224"/>
    <lineage>
        <taxon>Bacteria</taxon>
        <taxon>Pseudomonadati</taxon>
        <taxon>Pseudomonadota</taxon>
        <taxon>Gammaproteobacteria</taxon>
        <taxon>Enterobacterales</taxon>
        <taxon>Enterobacteriaceae</taxon>
        <taxon>Enterobacter</taxon>
        <taxon>Enterobacter cloacae complex</taxon>
    </lineage>
</organism>
<keyword evidence="1" id="KW-0732">Signal</keyword>
<evidence type="ECO:0000313" key="4">
    <source>
        <dbReference type="Proteomes" id="UP000230495"/>
    </source>
</evidence>
<proteinExistence type="predicted"/>
<evidence type="ECO:0000313" key="3">
    <source>
        <dbReference type="EMBL" id="PJD75104.1"/>
    </source>
</evidence>
<dbReference type="OrthoDB" id="6521484at2"/>
<name>A0A2J0PNJ0_9ENTR</name>
<dbReference type="AlphaFoldDB" id="A0A2J0PNJ0"/>
<feature type="domain" description="Lipoprotein YfjS/YafY" evidence="2">
    <location>
        <begin position="35"/>
        <end position="146"/>
    </location>
</feature>
<protein>
    <recommendedName>
        <fullName evidence="2">Lipoprotein YfjS/YafY domain-containing protein</fullName>
    </recommendedName>
</protein>
<dbReference type="Proteomes" id="UP000230495">
    <property type="component" value="Unassembled WGS sequence"/>
</dbReference>
<dbReference type="InterPro" id="IPR046809">
    <property type="entry name" value="YfjS_YafY_dom"/>
</dbReference>
<dbReference type="EMBL" id="NEEU01000003">
    <property type="protein sequence ID" value="PJD75104.1"/>
    <property type="molecule type" value="Genomic_DNA"/>
</dbReference>
<comment type="caution">
    <text evidence="3">The sequence shown here is derived from an EMBL/GenBank/DDBJ whole genome shotgun (WGS) entry which is preliminary data.</text>
</comment>
<reference evidence="3 4" key="1">
    <citation type="journal article" date="2017" name="J. Antimicrob. Chemother.">
        <title>Characterization of the population structure, drug resistance mechanisms and plasmids of the community-associated Enterobacter cloacae complex in China.</title>
        <authorList>
            <person name="Zhou K."/>
            <person name="Yu W."/>
            <person name="Cao X."/>
            <person name="Shen P."/>
            <person name="Lu H."/>
            <person name="Luo Q."/>
            <person name="Rossen J.W.A."/>
            <person name="Xiao Y."/>
        </authorList>
    </citation>
    <scope>NUCLEOTIDE SEQUENCE [LARGE SCALE GENOMIC DNA]</scope>
    <source>
        <strain evidence="3">ECC1097</strain>
    </source>
</reference>